<keyword evidence="1" id="KW-0472">Membrane</keyword>
<protein>
    <submittedName>
        <fullName evidence="2">Uncharacterized protein</fullName>
    </submittedName>
</protein>
<dbReference type="EMBL" id="PPGH01000034">
    <property type="protein sequence ID" value="PQJ96589.1"/>
    <property type="molecule type" value="Genomic_DNA"/>
</dbReference>
<keyword evidence="3" id="KW-1185">Reference proteome</keyword>
<feature type="transmembrane region" description="Helical" evidence="1">
    <location>
        <begin position="41"/>
        <end position="69"/>
    </location>
</feature>
<keyword evidence="1" id="KW-0812">Transmembrane</keyword>
<proteinExistence type="predicted"/>
<keyword evidence="1" id="KW-1133">Transmembrane helix</keyword>
<evidence type="ECO:0000256" key="1">
    <source>
        <dbReference type="SAM" id="Phobius"/>
    </source>
</evidence>
<evidence type="ECO:0000313" key="2">
    <source>
        <dbReference type="EMBL" id="PQJ96589.1"/>
    </source>
</evidence>
<organism evidence="2 3">
    <name type="scientific">Chromatium okenii</name>
    <dbReference type="NCBI Taxonomy" id="61644"/>
    <lineage>
        <taxon>Bacteria</taxon>
        <taxon>Pseudomonadati</taxon>
        <taxon>Pseudomonadota</taxon>
        <taxon>Gammaproteobacteria</taxon>
        <taxon>Chromatiales</taxon>
        <taxon>Chromatiaceae</taxon>
        <taxon>Chromatium</taxon>
    </lineage>
</organism>
<dbReference type="Proteomes" id="UP000239936">
    <property type="component" value="Unassembled WGS sequence"/>
</dbReference>
<comment type="caution">
    <text evidence="2">The sequence shown here is derived from an EMBL/GenBank/DDBJ whole genome shotgun (WGS) entry which is preliminary data.</text>
</comment>
<evidence type="ECO:0000313" key="3">
    <source>
        <dbReference type="Proteomes" id="UP000239936"/>
    </source>
</evidence>
<accession>A0A2S7XS68</accession>
<sequence>MGGFVKTTTRCAVLGRSAGAAHDLSAMELALRPARSKQNHLAIFGAMIANVASRAISLGVAALATLFLATSGETE</sequence>
<dbReference type="AlphaFoldDB" id="A0A2S7XS68"/>
<reference evidence="2 3" key="1">
    <citation type="submission" date="2018-01" db="EMBL/GenBank/DDBJ databases">
        <title>The complete genome sequence of Chromatium okenii LaCa, a purple sulfur bacterium with a turbulent life.</title>
        <authorList>
            <person name="Luedin S.M."/>
            <person name="Liechti N."/>
            <person name="Storelli N."/>
            <person name="Danza F."/>
            <person name="Wittwer M."/>
            <person name="Pothier J.F."/>
            <person name="Tonolla M.A."/>
        </authorList>
    </citation>
    <scope>NUCLEOTIDE SEQUENCE [LARGE SCALE GENOMIC DNA]</scope>
    <source>
        <strain evidence="2 3">LaCa</strain>
    </source>
</reference>
<gene>
    <name evidence="2" type="ORF">CXB77_07175</name>
</gene>
<name>A0A2S7XS68_9GAMM</name>